<evidence type="ECO:0000313" key="3">
    <source>
        <dbReference type="Proteomes" id="UP001460270"/>
    </source>
</evidence>
<sequence>MGWKTWARGGREKDHPSGIARFPPPDHLLLRYDGLIRRAIGTRGYLKVGMSLSQVLELLRDKAGEDDHPETSDRFLVRLFGSEPQLFDEWVLKRSHCRGQ</sequence>
<dbReference type="Proteomes" id="UP001460270">
    <property type="component" value="Unassembled WGS sequence"/>
</dbReference>
<name>A0AAW0MUH5_9GOBI</name>
<keyword evidence="3" id="KW-1185">Reference proteome</keyword>
<proteinExistence type="predicted"/>
<reference evidence="3" key="1">
    <citation type="submission" date="2024-04" db="EMBL/GenBank/DDBJ databases">
        <title>Salinicola lusitanus LLJ914,a marine bacterium isolated from the Okinawa Trough.</title>
        <authorList>
            <person name="Li J."/>
        </authorList>
    </citation>
    <scope>NUCLEOTIDE SEQUENCE [LARGE SCALE GENOMIC DNA]</scope>
</reference>
<organism evidence="2 3">
    <name type="scientific">Mugilogobius chulae</name>
    <name type="common">yellowstripe goby</name>
    <dbReference type="NCBI Taxonomy" id="88201"/>
    <lineage>
        <taxon>Eukaryota</taxon>
        <taxon>Metazoa</taxon>
        <taxon>Chordata</taxon>
        <taxon>Craniata</taxon>
        <taxon>Vertebrata</taxon>
        <taxon>Euteleostomi</taxon>
        <taxon>Actinopterygii</taxon>
        <taxon>Neopterygii</taxon>
        <taxon>Teleostei</taxon>
        <taxon>Neoteleostei</taxon>
        <taxon>Acanthomorphata</taxon>
        <taxon>Gobiaria</taxon>
        <taxon>Gobiiformes</taxon>
        <taxon>Gobioidei</taxon>
        <taxon>Gobiidae</taxon>
        <taxon>Gobionellinae</taxon>
        <taxon>Mugilogobius</taxon>
    </lineage>
</organism>
<accession>A0AAW0MUH5</accession>
<dbReference type="EMBL" id="JBBPFD010000021">
    <property type="protein sequence ID" value="KAK7883240.1"/>
    <property type="molecule type" value="Genomic_DNA"/>
</dbReference>
<evidence type="ECO:0000256" key="1">
    <source>
        <dbReference type="SAM" id="MobiDB-lite"/>
    </source>
</evidence>
<dbReference type="AlphaFoldDB" id="A0AAW0MUH5"/>
<comment type="caution">
    <text evidence="2">The sequence shown here is derived from an EMBL/GenBank/DDBJ whole genome shotgun (WGS) entry which is preliminary data.</text>
</comment>
<gene>
    <name evidence="2" type="ORF">WMY93_029414</name>
</gene>
<evidence type="ECO:0000313" key="2">
    <source>
        <dbReference type="EMBL" id="KAK7883240.1"/>
    </source>
</evidence>
<feature type="region of interest" description="Disordered" evidence="1">
    <location>
        <begin position="1"/>
        <end position="22"/>
    </location>
</feature>
<protein>
    <submittedName>
        <fullName evidence="2">Uncharacterized protein</fullName>
    </submittedName>
</protein>